<dbReference type="EMBL" id="BMSA01000002">
    <property type="protein sequence ID" value="GGT34454.1"/>
    <property type="molecule type" value="Genomic_DNA"/>
</dbReference>
<comment type="caution">
    <text evidence="2">The sequence shown here is derived from an EMBL/GenBank/DDBJ whole genome shotgun (WGS) entry which is preliminary data.</text>
</comment>
<dbReference type="AlphaFoldDB" id="A0A918H2Z2"/>
<reference evidence="2" key="1">
    <citation type="journal article" date="2014" name="Int. J. Syst. Evol. Microbiol.">
        <title>Complete genome sequence of Corynebacterium casei LMG S-19264T (=DSM 44701T), isolated from a smear-ripened cheese.</title>
        <authorList>
            <consortium name="US DOE Joint Genome Institute (JGI-PGF)"/>
            <person name="Walter F."/>
            <person name="Albersmeier A."/>
            <person name="Kalinowski J."/>
            <person name="Ruckert C."/>
        </authorList>
    </citation>
    <scope>NUCLEOTIDE SEQUENCE</scope>
    <source>
        <strain evidence="2">JCM 4125</strain>
    </source>
</reference>
<protein>
    <submittedName>
        <fullName evidence="2">Uncharacterized protein</fullName>
    </submittedName>
</protein>
<dbReference type="Proteomes" id="UP000646776">
    <property type="component" value="Unassembled WGS sequence"/>
</dbReference>
<gene>
    <name evidence="2" type="ORF">GCM10010226_08090</name>
</gene>
<organism evidence="2 3">
    <name type="scientific">Streptomyces phaeofaciens</name>
    <dbReference type="NCBI Taxonomy" id="68254"/>
    <lineage>
        <taxon>Bacteria</taxon>
        <taxon>Bacillati</taxon>
        <taxon>Actinomycetota</taxon>
        <taxon>Actinomycetes</taxon>
        <taxon>Kitasatosporales</taxon>
        <taxon>Streptomycetaceae</taxon>
        <taxon>Streptomyces</taxon>
    </lineage>
</organism>
<name>A0A918H2Z2_9ACTN</name>
<feature type="transmembrane region" description="Helical" evidence="1">
    <location>
        <begin position="66"/>
        <end position="85"/>
    </location>
</feature>
<feature type="transmembrane region" description="Helical" evidence="1">
    <location>
        <begin position="97"/>
        <end position="115"/>
    </location>
</feature>
<reference evidence="2" key="2">
    <citation type="submission" date="2020-09" db="EMBL/GenBank/DDBJ databases">
        <authorList>
            <person name="Sun Q."/>
            <person name="Ohkuma M."/>
        </authorList>
    </citation>
    <scope>NUCLEOTIDE SEQUENCE</scope>
    <source>
        <strain evidence="2">JCM 4125</strain>
    </source>
</reference>
<evidence type="ECO:0000313" key="3">
    <source>
        <dbReference type="Proteomes" id="UP000646776"/>
    </source>
</evidence>
<keyword evidence="1" id="KW-0812">Transmembrane</keyword>
<accession>A0A918H2Z2</accession>
<sequence>MAGGEEGTRGSRARVRVGLPAVILGCYLVGDSVHRARAAIEFGARWWPWMLLGLAVVNLLRSALPAASLIGPLVLASIAVAGLVRSGHLGTGTVMDLALPGLLALCGAALLWGASGGELRSSWTRVLTSGRIAAPRPMGKTLVLRAVLGELRADLTATGEYERDTVHVTAFAGHIRMTVPRDRWVNVHASGTVLTRVVETGAPPAKVVDPSVGLTVHVLGVCAVVGIVRV</sequence>
<evidence type="ECO:0000313" key="2">
    <source>
        <dbReference type="EMBL" id="GGT34454.1"/>
    </source>
</evidence>
<dbReference type="RefSeq" id="WP_189707573.1">
    <property type="nucleotide sequence ID" value="NZ_BMSA01000002.1"/>
</dbReference>
<keyword evidence="3" id="KW-1185">Reference proteome</keyword>
<keyword evidence="1" id="KW-0472">Membrane</keyword>
<keyword evidence="1" id="KW-1133">Transmembrane helix</keyword>
<proteinExistence type="predicted"/>
<evidence type="ECO:0000256" key="1">
    <source>
        <dbReference type="SAM" id="Phobius"/>
    </source>
</evidence>